<dbReference type="Proteomes" id="UP000886251">
    <property type="component" value="Unassembled WGS sequence"/>
</dbReference>
<dbReference type="InterPro" id="IPR013545">
    <property type="entry name" value="T2SS_protein-GspG_C"/>
</dbReference>
<accession>A0A831W640</accession>
<keyword evidence="5" id="KW-0488">Methylation</keyword>
<dbReference type="InterPro" id="IPR012902">
    <property type="entry name" value="N_methyl_site"/>
</dbReference>
<comment type="caution">
    <text evidence="12">The sequence shown here is derived from an EMBL/GenBank/DDBJ whole genome shotgun (WGS) entry which is preliminary data.</text>
</comment>
<evidence type="ECO:0000256" key="4">
    <source>
        <dbReference type="ARBA" id="ARBA00022475"/>
    </source>
</evidence>
<dbReference type="InterPro" id="IPR000983">
    <property type="entry name" value="Bac_GSPG_pilin"/>
</dbReference>
<comment type="subcellular location">
    <subcellularLocation>
        <location evidence="1">Cell inner membrane</location>
        <topology evidence="1">Single-pass membrane protein</topology>
    </subcellularLocation>
</comment>
<dbReference type="SUPFAM" id="SSF54523">
    <property type="entry name" value="Pili subunits"/>
    <property type="match status" value="1"/>
</dbReference>
<gene>
    <name evidence="12" type="primary">gspG</name>
    <name evidence="12" type="ORF">ENI96_00425</name>
</gene>
<proteinExistence type="inferred from homology"/>
<evidence type="ECO:0000259" key="11">
    <source>
        <dbReference type="Pfam" id="PF08334"/>
    </source>
</evidence>
<dbReference type="NCBIfam" id="TIGR02532">
    <property type="entry name" value="IV_pilin_GFxxxE"/>
    <property type="match status" value="1"/>
</dbReference>
<dbReference type="AlphaFoldDB" id="A0A831W640"/>
<evidence type="ECO:0000256" key="6">
    <source>
        <dbReference type="ARBA" id="ARBA00022519"/>
    </source>
</evidence>
<dbReference type="GO" id="GO:0005886">
    <property type="term" value="C:plasma membrane"/>
    <property type="evidence" value="ECO:0007669"/>
    <property type="project" value="UniProtKB-SubCell"/>
</dbReference>
<dbReference type="Pfam" id="PF07963">
    <property type="entry name" value="N_methyl"/>
    <property type="match status" value="1"/>
</dbReference>
<dbReference type="EMBL" id="DRKP01000006">
    <property type="protein sequence ID" value="HEB94881.1"/>
    <property type="molecule type" value="Genomic_DNA"/>
</dbReference>
<evidence type="ECO:0000256" key="7">
    <source>
        <dbReference type="ARBA" id="ARBA00022692"/>
    </source>
</evidence>
<feature type="transmembrane region" description="Helical" evidence="10">
    <location>
        <begin position="12"/>
        <end position="33"/>
    </location>
</feature>
<dbReference type="InterPro" id="IPR045584">
    <property type="entry name" value="Pilin-like"/>
</dbReference>
<dbReference type="NCBIfam" id="TIGR01710">
    <property type="entry name" value="typeII_sec_gspG"/>
    <property type="match status" value="1"/>
</dbReference>
<dbReference type="Pfam" id="PF08334">
    <property type="entry name" value="T2SSG"/>
    <property type="match status" value="1"/>
</dbReference>
<organism evidence="12">
    <name type="scientific">Sedimenticola thiotaurini</name>
    <dbReference type="NCBI Taxonomy" id="1543721"/>
    <lineage>
        <taxon>Bacteria</taxon>
        <taxon>Pseudomonadati</taxon>
        <taxon>Pseudomonadota</taxon>
        <taxon>Gammaproteobacteria</taxon>
        <taxon>Chromatiales</taxon>
        <taxon>Sedimenticolaceae</taxon>
        <taxon>Sedimenticola</taxon>
    </lineage>
</organism>
<evidence type="ECO:0000256" key="2">
    <source>
        <dbReference type="ARBA" id="ARBA00009984"/>
    </source>
</evidence>
<dbReference type="PANTHER" id="PTHR30093:SF45">
    <property type="entry name" value="TYPE II SECRETION SYSTEM CORE PROTEIN G"/>
    <property type="match status" value="1"/>
</dbReference>
<sequence length="142" mass="15767">MTGRNGRRIRQRGFTLIELLVVLVILGLLAGLVGPRVVGYLSRGKADTARLQVEQIAAALDLYLLDMGRYPSQREGLAALVEPPEGAGNWRGPYLRKRKLPVDPWGREYHYRYPGKEGDYDLFSLGADDTEGGEGENADIRP</sequence>
<evidence type="ECO:0000313" key="12">
    <source>
        <dbReference type="EMBL" id="HEB94881.1"/>
    </source>
</evidence>
<reference evidence="12" key="1">
    <citation type="journal article" date="2020" name="mSystems">
        <title>Genome- and Community-Level Interaction Insights into Carbon Utilization and Element Cycling Functions of Hydrothermarchaeota in Hydrothermal Sediment.</title>
        <authorList>
            <person name="Zhou Z."/>
            <person name="Liu Y."/>
            <person name="Xu W."/>
            <person name="Pan J."/>
            <person name="Luo Z.H."/>
            <person name="Li M."/>
        </authorList>
    </citation>
    <scope>NUCLEOTIDE SEQUENCE [LARGE SCALE GENOMIC DNA]</scope>
    <source>
        <strain evidence="12">HyVt-443</strain>
    </source>
</reference>
<dbReference type="PRINTS" id="PR00813">
    <property type="entry name" value="BCTERIALGSPG"/>
</dbReference>
<evidence type="ECO:0000256" key="10">
    <source>
        <dbReference type="SAM" id="Phobius"/>
    </source>
</evidence>
<keyword evidence="7 10" id="KW-0812">Transmembrane</keyword>
<feature type="domain" description="Type II secretion system protein GspG C-terminal" evidence="11">
    <location>
        <begin position="36"/>
        <end position="141"/>
    </location>
</feature>
<dbReference type="GO" id="GO:0015627">
    <property type="term" value="C:type II protein secretion system complex"/>
    <property type="evidence" value="ECO:0007669"/>
    <property type="project" value="InterPro"/>
</dbReference>
<keyword evidence="8 10" id="KW-1133">Transmembrane helix</keyword>
<comment type="similarity">
    <text evidence="2">Belongs to the GSP G family.</text>
</comment>
<name>A0A831W640_9GAMM</name>
<keyword evidence="4" id="KW-1003">Cell membrane</keyword>
<evidence type="ECO:0000256" key="8">
    <source>
        <dbReference type="ARBA" id="ARBA00022989"/>
    </source>
</evidence>
<dbReference type="InterPro" id="IPR010054">
    <property type="entry name" value="Type2_sec_GspG"/>
</dbReference>
<keyword evidence="9 10" id="KW-0472">Membrane</keyword>
<evidence type="ECO:0000256" key="1">
    <source>
        <dbReference type="ARBA" id="ARBA00004377"/>
    </source>
</evidence>
<dbReference type="GO" id="GO:0015628">
    <property type="term" value="P:protein secretion by the type II secretion system"/>
    <property type="evidence" value="ECO:0007669"/>
    <property type="project" value="InterPro"/>
</dbReference>
<dbReference type="Gene3D" id="3.30.700.10">
    <property type="entry name" value="Glycoprotein, Type 4 Pilin"/>
    <property type="match status" value="1"/>
</dbReference>
<evidence type="ECO:0000256" key="3">
    <source>
        <dbReference type="ARBA" id="ARBA00020042"/>
    </source>
</evidence>
<evidence type="ECO:0000256" key="9">
    <source>
        <dbReference type="ARBA" id="ARBA00023136"/>
    </source>
</evidence>
<dbReference type="PROSITE" id="PS00409">
    <property type="entry name" value="PROKAR_NTER_METHYL"/>
    <property type="match status" value="1"/>
</dbReference>
<keyword evidence="6" id="KW-0997">Cell inner membrane</keyword>
<protein>
    <recommendedName>
        <fullName evidence="3">Type II secretion system core protein G</fullName>
    </recommendedName>
</protein>
<evidence type="ECO:0000256" key="5">
    <source>
        <dbReference type="ARBA" id="ARBA00022481"/>
    </source>
</evidence>
<dbReference type="PANTHER" id="PTHR30093">
    <property type="entry name" value="GENERAL SECRETION PATHWAY PROTEIN G"/>
    <property type="match status" value="1"/>
</dbReference>